<gene>
    <name evidence="1" type="ORF">O6H91_07G080100</name>
</gene>
<keyword evidence="2" id="KW-1185">Reference proteome</keyword>
<proteinExistence type="predicted"/>
<accession>A0ACC2D788</accession>
<dbReference type="Proteomes" id="UP001162992">
    <property type="component" value="Chromosome 7"/>
</dbReference>
<evidence type="ECO:0000313" key="1">
    <source>
        <dbReference type="EMBL" id="KAJ7550043.1"/>
    </source>
</evidence>
<evidence type="ECO:0000313" key="2">
    <source>
        <dbReference type="Proteomes" id="UP001162992"/>
    </source>
</evidence>
<name>A0ACC2D788_DIPCM</name>
<sequence length="168" mass="19094">MMNGTQNQYLDTNRAQERQENGEQTSEGREQRAATTPIFLLYPFIWEGDSAFDAWLIASAVQIAQVLLTLPHSFAQVGLASGIALQVLYGFMGWWTSYVITALYADYRRIKENQNITFHNHTIQWYEVLRGLLGPRWMVLGLFFNTTCTSCVAALQIIASGRLKTFFA</sequence>
<protein>
    <submittedName>
        <fullName evidence="1">Uncharacterized protein</fullName>
    </submittedName>
</protein>
<organism evidence="1 2">
    <name type="scientific">Diphasiastrum complanatum</name>
    <name type="common">Issler's clubmoss</name>
    <name type="synonym">Lycopodium complanatum</name>
    <dbReference type="NCBI Taxonomy" id="34168"/>
    <lineage>
        <taxon>Eukaryota</taxon>
        <taxon>Viridiplantae</taxon>
        <taxon>Streptophyta</taxon>
        <taxon>Embryophyta</taxon>
        <taxon>Tracheophyta</taxon>
        <taxon>Lycopodiopsida</taxon>
        <taxon>Lycopodiales</taxon>
        <taxon>Lycopodiaceae</taxon>
        <taxon>Lycopodioideae</taxon>
        <taxon>Diphasiastrum</taxon>
    </lineage>
</organism>
<dbReference type="EMBL" id="CM055098">
    <property type="protein sequence ID" value="KAJ7550043.1"/>
    <property type="molecule type" value="Genomic_DNA"/>
</dbReference>
<reference evidence="2" key="1">
    <citation type="journal article" date="2024" name="Proc. Natl. Acad. Sci. U.S.A.">
        <title>Extraordinary preservation of gene collinearity over three hundred million years revealed in homosporous lycophytes.</title>
        <authorList>
            <person name="Li C."/>
            <person name="Wickell D."/>
            <person name="Kuo L.Y."/>
            <person name="Chen X."/>
            <person name="Nie B."/>
            <person name="Liao X."/>
            <person name="Peng D."/>
            <person name="Ji J."/>
            <person name="Jenkins J."/>
            <person name="Williams M."/>
            <person name="Shu S."/>
            <person name="Plott C."/>
            <person name="Barry K."/>
            <person name="Rajasekar S."/>
            <person name="Grimwood J."/>
            <person name="Han X."/>
            <person name="Sun S."/>
            <person name="Hou Z."/>
            <person name="He W."/>
            <person name="Dai G."/>
            <person name="Sun C."/>
            <person name="Schmutz J."/>
            <person name="Leebens-Mack J.H."/>
            <person name="Li F.W."/>
            <person name="Wang L."/>
        </authorList>
    </citation>
    <scope>NUCLEOTIDE SEQUENCE [LARGE SCALE GENOMIC DNA]</scope>
    <source>
        <strain evidence="2">cv. PW_Plant_1</strain>
    </source>
</reference>
<comment type="caution">
    <text evidence="1">The sequence shown here is derived from an EMBL/GenBank/DDBJ whole genome shotgun (WGS) entry which is preliminary data.</text>
</comment>